<dbReference type="CDD" id="cd02966">
    <property type="entry name" value="TlpA_like_family"/>
    <property type="match status" value="1"/>
</dbReference>
<dbReference type="GO" id="GO:0016491">
    <property type="term" value="F:oxidoreductase activity"/>
    <property type="evidence" value="ECO:0007669"/>
    <property type="project" value="InterPro"/>
</dbReference>
<name>A0A2T7BGW8_9BACT</name>
<dbReference type="InterPro" id="IPR000866">
    <property type="entry name" value="AhpC/TSA"/>
</dbReference>
<dbReference type="SUPFAM" id="SSF52833">
    <property type="entry name" value="Thioredoxin-like"/>
    <property type="match status" value="1"/>
</dbReference>
<dbReference type="RefSeq" id="WP_108687367.1">
    <property type="nucleotide sequence ID" value="NZ_QCYK01000002.1"/>
</dbReference>
<evidence type="ECO:0000256" key="2">
    <source>
        <dbReference type="ARBA" id="ARBA00022748"/>
    </source>
</evidence>
<sequence length="356" mass="39872">MKKHWMVLWALFPTALLAQNKSFSITGHTTRAENCGALFGYVAPDNTVKRDTTFVKNGQFTFKGNAYDQRVLAQVIVYAQPGDYSMLFYLEPGNIQLEVMGDKTKDRRSGTPLNQELQAFVKIETALLDSASATQAAATKLTPYSPDAQPLVLEAVRRYMALHSHSVIGVDQLLNLVRSYKQPDELAAVFNKMDDAVKESKEGKQVSATIEGMRATAIGNKAPDFSLPDARDQPRPLSSLQGKYVLIDFWATWCGPCMAEMPNVKKAYERFHNSNFEILGVSLDRPGAKEKWLEVIDKDKLVWPQVSDFKFWNSQVVNLYDLTSIPMNFLLDPSGKIIARNLRGDALTAKLQEVLQ</sequence>
<gene>
    <name evidence="7" type="ORF">DCC81_14680</name>
</gene>
<reference evidence="7 8" key="1">
    <citation type="submission" date="2018-04" db="EMBL/GenBank/DDBJ databases">
        <title>Chitinophaga fuyangensis sp. nov., isolated from soil in a chemical factory.</title>
        <authorList>
            <person name="Chen K."/>
        </authorList>
    </citation>
    <scope>NUCLEOTIDE SEQUENCE [LARGE SCALE GENOMIC DNA]</scope>
    <source>
        <strain evidence="7 8">LY-1</strain>
    </source>
</reference>
<accession>A0A2T7BGW8</accession>
<evidence type="ECO:0000259" key="6">
    <source>
        <dbReference type="PROSITE" id="PS51352"/>
    </source>
</evidence>
<dbReference type="InterPro" id="IPR036249">
    <property type="entry name" value="Thioredoxin-like_sf"/>
</dbReference>
<keyword evidence="2" id="KW-0201">Cytochrome c-type biogenesis</keyword>
<evidence type="ECO:0000256" key="4">
    <source>
        <dbReference type="ARBA" id="ARBA00023284"/>
    </source>
</evidence>
<evidence type="ECO:0000256" key="3">
    <source>
        <dbReference type="ARBA" id="ARBA00023157"/>
    </source>
</evidence>
<dbReference type="InterPro" id="IPR025380">
    <property type="entry name" value="DUF4369"/>
</dbReference>
<keyword evidence="8" id="KW-1185">Reference proteome</keyword>
<organism evidence="7 8">
    <name type="scientific">Chitinophaga parva</name>
    <dbReference type="NCBI Taxonomy" id="2169414"/>
    <lineage>
        <taxon>Bacteria</taxon>
        <taxon>Pseudomonadati</taxon>
        <taxon>Bacteroidota</taxon>
        <taxon>Chitinophagia</taxon>
        <taxon>Chitinophagales</taxon>
        <taxon>Chitinophagaceae</taxon>
        <taxon>Chitinophaga</taxon>
    </lineage>
</organism>
<keyword evidence="4" id="KW-0676">Redox-active center</keyword>
<dbReference type="PANTHER" id="PTHR42852">
    <property type="entry name" value="THIOL:DISULFIDE INTERCHANGE PROTEIN DSBE"/>
    <property type="match status" value="1"/>
</dbReference>
<protein>
    <recommendedName>
        <fullName evidence="6">Thioredoxin domain-containing protein</fullName>
    </recommendedName>
</protein>
<dbReference type="OrthoDB" id="750178at2"/>
<keyword evidence="5" id="KW-0732">Signal</keyword>
<evidence type="ECO:0000256" key="1">
    <source>
        <dbReference type="ARBA" id="ARBA00004196"/>
    </source>
</evidence>
<dbReference type="GO" id="GO:0030313">
    <property type="term" value="C:cell envelope"/>
    <property type="evidence" value="ECO:0007669"/>
    <property type="project" value="UniProtKB-SubCell"/>
</dbReference>
<dbReference type="InterPro" id="IPR013766">
    <property type="entry name" value="Thioredoxin_domain"/>
</dbReference>
<feature type="domain" description="Thioredoxin" evidence="6">
    <location>
        <begin position="216"/>
        <end position="356"/>
    </location>
</feature>
<dbReference type="InterPro" id="IPR050553">
    <property type="entry name" value="Thioredoxin_ResA/DsbE_sf"/>
</dbReference>
<dbReference type="Pfam" id="PF14289">
    <property type="entry name" value="DUF4369"/>
    <property type="match status" value="1"/>
</dbReference>
<evidence type="ECO:0000256" key="5">
    <source>
        <dbReference type="SAM" id="SignalP"/>
    </source>
</evidence>
<proteinExistence type="predicted"/>
<evidence type="ECO:0000313" key="8">
    <source>
        <dbReference type="Proteomes" id="UP000244450"/>
    </source>
</evidence>
<keyword evidence="3" id="KW-1015">Disulfide bond</keyword>
<dbReference type="PANTHER" id="PTHR42852:SF6">
    <property type="entry name" value="THIOL:DISULFIDE INTERCHANGE PROTEIN DSBE"/>
    <property type="match status" value="1"/>
</dbReference>
<comment type="subcellular location">
    <subcellularLocation>
        <location evidence="1">Cell envelope</location>
    </subcellularLocation>
</comment>
<dbReference type="InterPro" id="IPR017937">
    <property type="entry name" value="Thioredoxin_CS"/>
</dbReference>
<dbReference type="GO" id="GO:0016209">
    <property type="term" value="F:antioxidant activity"/>
    <property type="evidence" value="ECO:0007669"/>
    <property type="project" value="InterPro"/>
</dbReference>
<dbReference type="Gene3D" id="3.40.30.10">
    <property type="entry name" value="Glutaredoxin"/>
    <property type="match status" value="1"/>
</dbReference>
<dbReference type="AlphaFoldDB" id="A0A2T7BGW8"/>
<dbReference type="Proteomes" id="UP000244450">
    <property type="component" value="Unassembled WGS sequence"/>
</dbReference>
<evidence type="ECO:0000313" key="7">
    <source>
        <dbReference type="EMBL" id="PUZ25527.1"/>
    </source>
</evidence>
<dbReference type="Pfam" id="PF00578">
    <property type="entry name" value="AhpC-TSA"/>
    <property type="match status" value="1"/>
</dbReference>
<feature type="chain" id="PRO_5015499949" description="Thioredoxin domain-containing protein" evidence="5">
    <location>
        <begin position="19"/>
        <end position="356"/>
    </location>
</feature>
<dbReference type="GO" id="GO:0017004">
    <property type="term" value="P:cytochrome complex assembly"/>
    <property type="evidence" value="ECO:0007669"/>
    <property type="project" value="UniProtKB-KW"/>
</dbReference>
<comment type="caution">
    <text evidence="7">The sequence shown here is derived from an EMBL/GenBank/DDBJ whole genome shotgun (WGS) entry which is preliminary data.</text>
</comment>
<dbReference type="PROSITE" id="PS00194">
    <property type="entry name" value="THIOREDOXIN_1"/>
    <property type="match status" value="1"/>
</dbReference>
<dbReference type="PROSITE" id="PS51352">
    <property type="entry name" value="THIOREDOXIN_2"/>
    <property type="match status" value="1"/>
</dbReference>
<dbReference type="EMBL" id="QCYK01000002">
    <property type="protein sequence ID" value="PUZ25527.1"/>
    <property type="molecule type" value="Genomic_DNA"/>
</dbReference>
<feature type="signal peptide" evidence="5">
    <location>
        <begin position="1"/>
        <end position="18"/>
    </location>
</feature>